<feature type="region of interest" description="Disordered" evidence="1">
    <location>
        <begin position="44"/>
        <end position="82"/>
    </location>
</feature>
<evidence type="ECO:0000313" key="3">
    <source>
        <dbReference type="Proteomes" id="UP000219338"/>
    </source>
</evidence>
<sequence length="105" mass="11283">MKISPLPSVRPSTPIFRANNKNTTTLPTTSTLHSHLHYSLLSSSLRRRTSSPVSNSAELSTTSLIGPPGEKDARNGGMKDGTVEWSFPNRLVVGADPRATYTACS</sequence>
<protein>
    <submittedName>
        <fullName evidence="2">Uncharacterized protein</fullName>
    </submittedName>
</protein>
<gene>
    <name evidence="2" type="ORF">ARMOST_15859</name>
</gene>
<name>A0A284RUM4_ARMOS</name>
<accession>A0A284RUM4</accession>
<dbReference type="Proteomes" id="UP000219338">
    <property type="component" value="Unassembled WGS sequence"/>
</dbReference>
<feature type="region of interest" description="Disordered" evidence="1">
    <location>
        <begin position="1"/>
        <end position="29"/>
    </location>
</feature>
<organism evidence="2 3">
    <name type="scientific">Armillaria ostoyae</name>
    <name type="common">Armillaria root rot fungus</name>
    <dbReference type="NCBI Taxonomy" id="47428"/>
    <lineage>
        <taxon>Eukaryota</taxon>
        <taxon>Fungi</taxon>
        <taxon>Dikarya</taxon>
        <taxon>Basidiomycota</taxon>
        <taxon>Agaricomycotina</taxon>
        <taxon>Agaricomycetes</taxon>
        <taxon>Agaricomycetidae</taxon>
        <taxon>Agaricales</taxon>
        <taxon>Marasmiineae</taxon>
        <taxon>Physalacriaceae</taxon>
        <taxon>Armillaria</taxon>
    </lineage>
</organism>
<reference evidence="3" key="1">
    <citation type="journal article" date="2017" name="Nat. Ecol. Evol.">
        <title>Genome expansion and lineage-specific genetic innovations in the forest pathogenic fungi Armillaria.</title>
        <authorList>
            <person name="Sipos G."/>
            <person name="Prasanna A.N."/>
            <person name="Walter M.C."/>
            <person name="O'Connor E."/>
            <person name="Balint B."/>
            <person name="Krizsan K."/>
            <person name="Kiss B."/>
            <person name="Hess J."/>
            <person name="Varga T."/>
            <person name="Slot J."/>
            <person name="Riley R."/>
            <person name="Boka B."/>
            <person name="Rigling D."/>
            <person name="Barry K."/>
            <person name="Lee J."/>
            <person name="Mihaltcheva S."/>
            <person name="LaButti K."/>
            <person name="Lipzen A."/>
            <person name="Waldron R."/>
            <person name="Moloney N.M."/>
            <person name="Sperisen C."/>
            <person name="Kredics L."/>
            <person name="Vagvoelgyi C."/>
            <person name="Patrignani A."/>
            <person name="Fitzpatrick D."/>
            <person name="Nagy I."/>
            <person name="Doyle S."/>
            <person name="Anderson J.B."/>
            <person name="Grigoriev I.V."/>
            <person name="Gueldener U."/>
            <person name="Muensterkoetter M."/>
            <person name="Nagy L.G."/>
        </authorList>
    </citation>
    <scope>NUCLEOTIDE SEQUENCE [LARGE SCALE GENOMIC DNA]</scope>
    <source>
        <strain evidence="3">C18/9</strain>
    </source>
</reference>
<proteinExistence type="predicted"/>
<evidence type="ECO:0000256" key="1">
    <source>
        <dbReference type="SAM" id="MobiDB-lite"/>
    </source>
</evidence>
<evidence type="ECO:0000313" key="2">
    <source>
        <dbReference type="EMBL" id="SJL12432.1"/>
    </source>
</evidence>
<dbReference type="EMBL" id="FUEG01000017">
    <property type="protein sequence ID" value="SJL12432.1"/>
    <property type="molecule type" value="Genomic_DNA"/>
</dbReference>
<dbReference type="AlphaFoldDB" id="A0A284RUM4"/>
<feature type="compositionally biased region" description="Polar residues" evidence="1">
    <location>
        <begin position="52"/>
        <end position="64"/>
    </location>
</feature>
<keyword evidence="3" id="KW-1185">Reference proteome</keyword>